<name>A0A2G9UU85_TELCI</name>
<dbReference type="EC" id="1.8.4.11" evidence="2"/>
<dbReference type="Gene3D" id="3.30.1060.10">
    <property type="entry name" value="Peptide methionine sulphoxide reductase MsrA"/>
    <property type="match status" value="1"/>
</dbReference>
<dbReference type="InterPro" id="IPR002569">
    <property type="entry name" value="Met_Sox_Rdtase_MsrA_dom"/>
</dbReference>
<evidence type="ECO:0000256" key="2">
    <source>
        <dbReference type="ARBA" id="ARBA00012502"/>
    </source>
</evidence>
<proteinExistence type="inferred from homology"/>
<evidence type="ECO:0000313" key="7">
    <source>
        <dbReference type="EMBL" id="PIO73302.1"/>
    </source>
</evidence>
<keyword evidence="3" id="KW-0560">Oxidoreductase</keyword>
<evidence type="ECO:0000256" key="4">
    <source>
        <dbReference type="ARBA" id="ARBA00030643"/>
    </source>
</evidence>
<feature type="region of interest" description="Disordered" evidence="5">
    <location>
        <begin position="200"/>
        <end position="230"/>
    </location>
</feature>
<dbReference type="SUPFAM" id="SSF55068">
    <property type="entry name" value="Peptide methionine sulfoxide reductase"/>
    <property type="match status" value="1"/>
</dbReference>
<dbReference type="Proteomes" id="UP000230423">
    <property type="component" value="Unassembled WGS sequence"/>
</dbReference>
<gene>
    <name evidence="7" type="ORF">TELCIR_04724</name>
</gene>
<evidence type="ECO:0000256" key="5">
    <source>
        <dbReference type="SAM" id="MobiDB-lite"/>
    </source>
</evidence>
<dbReference type="OrthoDB" id="77405at2759"/>
<feature type="domain" description="Peptide methionine sulphoxide reductase MsrA" evidence="6">
    <location>
        <begin position="10"/>
        <end position="143"/>
    </location>
</feature>
<dbReference type="GO" id="GO:0008113">
    <property type="term" value="F:peptide-methionine (S)-S-oxide reductase activity"/>
    <property type="evidence" value="ECO:0007669"/>
    <property type="project" value="UniProtKB-EC"/>
</dbReference>
<dbReference type="AlphaFoldDB" id="A0A2G9UU85"/>
<protein>
    <recommendedName>
        <fullName evidence="2">peptide-methionine (S)-S-oxide reductase</fullName>
        <ecNumber evidence="2">1.8.4.11</ecNumber>
    </recommendedName>
    <alternativeName>
        <fullName evidence="4">Peptide-methionine (S)-S-oxide reductase</fullName>
    </alternativeName>
</protein>
<dbReference type="PANTHER" id="PTHR43774:SF1">
    <property type="entry name" value="PEPTIDE METHIONINE SULFOXIDE REDUCTASE MSRA 2"/>
    <property type="match status" value="1"/>
</dbReference>
<evidence type="ECO:0000259" key="6">
    <source>
        <dbReference type="Pfam" id="PF01625"/>
    </source>
</evidence>
<accession>A0A2G9UU85</accession>
<dbReference type="EMBL" id="KZ345481">
    <property type="protein sequence ID" value="PIO73302.1"/>
    <property type="molecule type" value="Genomic_DNA"/>
</dbReference>
<keyword evidence="8" id="KW-1185">Reference proteome</keyword>
<organism evidence="7 8">
    <name type="scientific">Teladorsagia circumcincta</name>
    <name type="common">Brown stomach worm</name>
    <name type="synonym">Ostertagia circumcincta</name>
    <dbReference type="NCBI Taxonomy" id="45464"/>
    <lineage>
        <taxon>Eukaryota</taxon>
        <taxon>Metazoa</taxon>
        <taxon>Ecdysozoa</taxon>
        <taxon>Nematoda</taxon>
        <taxon>Chromadorea</taxon>
        <taxon>Rhabditida</taxon>
        <taxon>Rhabditina</taxon>
        <taxon>Rhabditomorpha</taxon>
        <taxon>Strongyloidea</taxon>
        <taxon>Trichostrongylidae</taxon>
        <taxon>Teladorsagia</taxon>
    </lineage>
</organism>
<sequence length="230" mass="26066">MMSRMSLARAYLGMQCFRGESAFAKLKGVKKTRVGYAGGTTINPTYWNIGNHTEIIEVTFDPSMISYRQILDFFWSHHNPAKKRRKQYRSAILYETEDEKNIAGLTYEQAMAKYGEVETFVAKLGKFYQAEACYQKYWLRNNSDIFDELNLNDEQVVNSTLATKMNAYCAGYTDFSELEELKKEHGLNDSLVERVKQYASSGGDPSACHYGSENGETGEPLANETIPATS</sequence>
<dbReference type="Pfam" id="PF01625">
    <property type="entry name" value="PMSR"/>
    <property type="match status" value="1"/>
</dbReference>
<comment type="similarity">
    <text evidence="1">Belongs to the MsrA Met sulfoxide reductase family.</text>
</comment>
<evidence type="ECO:0000256" key="3">
    <source>
        <dbReference type="ARBA" id="ARBA00023002"/>
    </source>
</evidence>
<evidence type="ECO:0000313" key="8">
    <source>
        <dbReference type="Proteomes" id="UP000230423"/>
    </source>
</evidence>
<dbReference type="FunFam" id="3.30.1060.10:FF:000004">
    <property type="entry name" value="Peptide methionine sulfoxide reductase A5"/>
    <property type="match status" value="1"/>
</dbReference>
<reference evidence="7 8" key="1">
    <citation type="submission" date="2015-09" db="EMBL/GenBank/DDBJ databases">
        <title>Draft genome of the parasitic nematode Teladorsagia circumcincta isolate WARC Sus (inbred).</title>
        <authorList>
            <person name="Mitreva M."/>
        </authorList>
    </citation>
    <scope>NUCLEOTIDE SEQUENCE [LARGE SCALE GENOMIC DNA]</scope>
    <source>
        <strain evidence="7 8">S</strain>
    </source>
</reference>
<dbReference type="PANTHER" id="PTHR43774">
    <property type="entry name" value="PEPTIDE METHIONINE SULFOXIDE REDUCTASE"/>
    <property type="match status" value="1"/>
</dbReference>
<evidence type="ECO:0000256" key="1">
    <source>
        <dbReference type="ARBA" id="ARBA00005591"/>
    </source>
</evidence>
<dbReference type="InterPro" id="IPR036509">
    <property type="entry name" value="Met_Sox_Rdtase_MsrA_sf"/>
</dbReference>